<name>A0A0K9YR04_9BACL</name>
<dbReference type="EMBL" id="BJON01000014">
    <property type="protein sequence ID" value="GED69949.1"/>
    <property type="molecule type" value="Genomic_DNA"/>
</dbReference>
<dbReference type="PANTHER" id="PTHR30294">
    <property type="entry name" value="MEMBRANE COMPONENT OF ABC TRANSPORTER YHHJ-RELATED"/>
    <property type="match status" value="1"/>
</dbReference>
<reference evidence="10" key="1">
    <citation type="submission" date="2015-07" db="EMBL/GenBank/DDBJ databases">
        <title>Genome sequencing project for genomic taxonomy and phylogenomics of Bacillus-like bacteria.</title>
        <authorList>
            <person name="Liu B."/>
            <person name="Wang J."/>
            <person name="Zhu Y."/>
            <person name="Liu G."/>
            <person name="Chen Q."/>
            <person name="Chen Z."/>
            <person name="Lan J."/>
            <person name="Che J."/>
            <person name="Ge C."/>
            <person name="Shi H."/>
            <person name="Pan Z."/>
            <person name="Liu X."/>
        </authorList>
    </citation>
    <scope>NUCLEOTIDE SEQUENCE [LARGE SCALE GENOMIC DNA]</scope>
    <source>
        <strain evidence="10">DSM 9887</strain>
    </source>
</reference>
<protein>
    <submittedName>
        <fullName evidence="8">Membrane protein</fullName>
    </submittedName>
</protein>
<feature type="transmembrane region" description="Helical" evidence="6">
    <location>
        <begin position="292"/>
        <end position="312"/>
    </location>
</feature>
<evidence type="ECO:0000256" key="6">
    <source>
        <dbReference type="SAM" id="Phobius"/>
    </source>
</evidence>
<feature type="transmembrane region" description="Helical" evidence="6">
    <location>
        <begin position="260"/>
        <end position="280"/>
    </location>
</feature>
<dbReference type="GO" id="GO:0140359">
    <property type="term" value="F:ABC-type transporter activity"/>
    <property type="evidence" value="ECO:0007669"/>
    <property type="project" value="InterPro"/>
</dbReference>
<keyword evidence="4 6" id="KW-1133">Transmembrane helix</keyword>
<evidence type="ECO:0000313" key="8">
    <source>
        <dbReference type="EMBL" id="GED69949.1"/>
    </source>
</evidence>
<dbReference type="Proteomes" id="UP000036834">
    <property type="component" value="Unassembled WGS sequence"/>
</dbReference>
<reference evidence="8 11" key="3">
    <citation type="submission" date="2019-06" db="EMBL/GenBank/DDBJ databases">
        <title>Whole genome shotgun sequence of Brevibacillus reuszeri NBRC 15719.</title>
        <authorList>
            <person name="Hosoyama A."/>
            <person name="Uohara A."/>
            <person name="Ohji S."/>
            <person name="Ichikawa N."/>
        </authorList>
    </citation>
    <scope>NUCLEOTIDE SEQUENCE [LARGE SCALE GENOMIC DNA]</scope>
    <source>
        <strain evidence="8 11">NBRC 15719</strain>
    </source>
</reference>
<sequence length="396" mass="44297">MRAFLEEWKLMISSKFVLKAMLTPLIVSVFFGYLYSHNQINKTSIAVIDEDNSLYSQQLINKVNASQYIDVKSILHQAVDPEMLLANEKYVAVLYLPHGLEQNRYQGKQSNIGFLVDFSVPSATGNLRSAMAEIISLENSTAPTVGKLKALGLTDDQISATISNLSLQQRSLFNPTSDNLNVIGFGYITIVSLGIIYGATLTIVPRLREEGRLADDLKQPIGLYLRVIPYTIVYMIVMILTMAALKQIGGLRFVANPLEYMLPFGLFCLISAWFGMLIGWNAKNPLSAAGRAQQLISPAFLLTGVISPIILFPEPIQIMSNMIPATWYFKFFRGMGLRGGSLTYYWEELGVFLLMLAVIFSLLGLLIMKELKKRNQTQMEETLEANEPILLIDTKK</sequence>
<dbReference type="STRING" id="54915.ADS79_17070"/>
<evidence type="ECO:0000256" key="2">
    <source>
        <dbReference type="ARBA" id="ARBA00022475"/>
    </source>
</evidence>
<dbReference type="EMBL" id="LGIQ01000009">
    <property type="protein sequence ID" value="KNB70610.1"/>
    <property type="molecule type" value="Genomic_DNA"/>
</dbReference>
<gene>
    <name evidence="9" type="ORF">ADS79_17070</name>
    <name evidence="8" type="ORF">BRE01_36510</name>
</gene>
<keyword evidence="11" id="KW-1185">Reference proteome</keyword>
<feature type="domain" description="ABC-2 type transporter transmembrane" evidence="7">
    <location>
        <begin position="21"/>
        <end position="362"/>
    </location>
</feature>
<feature type="transmembrane region" description="Helical" evidence="6">
    <location>
        <begin position="16"/>
        <end position="35"/>
    </location>
</feature>
<dbReference type="InterPro" id="IPR051449">
    <property type="entry name" value="ABC-2_transporter_component"/>
</dbReference>
<feature type="transmembrane region" description="Helical" evidence="6">
    <location>
        <begin position="182"/>
        <end position="203"/>
    </location>
</feature>
<dbReference type="PATRIC" id="fig|54915.3.peg.2481"/>
<dbReference type="AlphaFoldDB" id="A0A0K9YR04"/>
<dbReference type="Proteomes" id="UP000319578">
    <property type="component" value="Unassembled WGS sequence"/>
</dbReference>
<evidence type="ECO:0000256" key="1">
    <source>
        <dbReference type="ARBA" id="ARBA00004651"/>
    </source>
</evidence>
<evidence type="ECO:0000313" key="10">
    <source>
        <dbReference type="Proteomes" id="UP000036834"/>
    </source>
</evidence>
<evidence type="ECO:0000256" key="5">
    <source>
        <dbReference type="ARBA" id="ARBA00023136"/>
    </source>
</evidence>
<feature type="transmembrane region" description="Helical" evidence="6">
    <location>
        <begin position="349"/>
        <end position="368"/>
    </location>
</feature>
<dbReference type="RefSeq" id="WP_162839539.1">
    <property type="nucleotide sequence ID" value="NZ_BJON01000014.1"/>
</dbReference>
<keyword evidence="5 6" id="KW-0472">Membrane</keyword>
<dbReference type="GO" id="GO:0005886">
    <property type="term" value="C:plasma membrane"/>
    <property type="evidence" value="ECO:0007669"/>
    <property type="project" value="UniProtKB-SubCell"/>
</dbReference>
<evidence type="ECO:0000256" key="3">
    <source>
        <dbReference type="ARBA" id="ARBA00022692"/>
    </source>
</evidence>
<comment type="subcellular location">
    <subcellularLocation>
        <location evidence="1">Cell membrane</location>
        <topology evidence="1">Multi-pass membrane protein</topology>
    </subcellularLocation>
</comment>
<keyword evidence="3 6" id="KW-0812">Transmembrane</keyword>
<dbReference type="InterPro" id="IPR013525">
    <property type="entry name" value="ABC2_TM"/>
</dbReference>
<feature type="transmembrane region" description="Helical" evidence="6">
    <location>
        <begin position="223"/>
        <end position="245"/>
    </location>
</feature>
<accession>A0A0K9YR04</accession>
<evidence type="ECO:0000313" key="11">
    <source>
        <dbReference type="Proteomes" id="UP000319578"/>
    </source>
</evidence>
<dbReference type="Pfam" id="PF12698">
    <property type="entry name" value="ABC2_membrane_3"/>
    <property type="match status" value="1"/>
</dbReference>
<reference evidence="9" key="2">
    <citation type="submission" date="2015-07" db="EMBL/GenBank/DDBJ databases">
        <title>MeaNS - Measles Nucleotide Surveillance Program.</title>
        <authorList>
            <person name="Tran T."/>
            <person name="Druce J."/>
        </authorList>
    </citation>
    <scope>NUCLEOTIDE SEQUENCE</scope>
    <source>
        <strain evidence="9">DSM 9887</strain>
    </source>
</reference>
<organism evidence="9 10">
    <name type="scientific">Brevibacillus reuszeri</name>
    <dbReference type="NCBI Taxonomy" id="54915"/>
    <lineage>
        <taxon>Bacteria</taxon>
        <taxon>Bacillati</taxon>
        <taxon>Bacillota</taxon>
        <taxon>Bacilli</taxon>
        <taxon>Bacillales</taxon>
        <taxon>Paenibacillaceae</taxon>
        <taxon>Brevibacillus</taxon>
    </lineage>
</organism>
<comment type="caution">
    <text evidence="9">The sequence shown here is derived from an EMBL/GenBank/DDBJ whole genome shotgun (WGS) entry which is preliminary data.</text>
</comment>
<evidence type="ECO:0000256" key="4">
    <source>
        <dbReference type="ARBA" id="ARBA00022989"/>
    </source>
</evidence>
<evidence type="ECO:0000259" key="7">
    <source>
        <dbReference type="Pfam" id="PF12698"/>
    </source>
</evidence>
<dbReference type="Gene3D" id="3.40.1710.10">
    <property type="entry name" value="abc type-2 transporter like domain"/>
    <property type="match status" value="1"/>
</dbReference>
<proteinExistence type="predicted"/>
<dbReference type="PANTHER" id="PTHR30294:SF29">
    <property type="entry name" value="MULTIDRUG ABC TRANSPORTER PERMEASE YBHS-RELATED"/>
    <property type="match status" value="1"/>
</dbReference>
<keyword evidence="2" id="KW-1003">Cell membrane</keyword>
<evidence type="ECO:0000313" key="9">
    <source>
        <dbReference type="EMBL" id="KNB70610.1"/>
    </source>
</evidence>